<dbReference type="Pfam" id="PF01569">
    <property type="entry name" value="PAP2"/>
    <property type="match status" value="1"/>
</dbReference>
<feature type="transmembrane region" description="Helical" evidence="1">
    <location>
        <begin position="89"/>
        <end position="110"/>
    </location>
</feature>
<dbReference type="EMBL" id="NDXJ01000011">
    <property type="protein sequence ID" value="OSP89064.1"/>
    <property type="molecule type" value="Genomic_DNA"/>
</dbReference>
<dbReference type="Proteomes" id="UP000193588">
    <property type="component" value="Unassembled WGS sequence"/>
</dbReference>
<dbReference type="PANTHER" id="PTHR14969:SF13">
    <property type="entry name" value="AT30094P"/>
    <property type="match status" value="1"/>
</dbReference>
<proteinExistence type="predicted"/>
<feature type="transmembrane region" description="Helical" evidence="1">
    <location>
        <begin position="186"/>
        <end position="205"/>
    </location>
</feature>
<keyword evidence="1" id="KW-0472">Membrane</keyword>
<name>A0A1X4JJU9_9LACO</name>
<dbReference type="SMART" id="SM00014">
    <property type="entry name" value="acidPPc"/>
    <property type="match status" value="1"/>
</dbReference>
<dbReference type="PANTHER" id="PTHR14969">
    <property type="entry name" value="SPHINGOSINE-1-PHOSPHATE PHOSPHOHYDROLASE"/>
    <property type="match status" value="1"/>
</dbReference>
<evidence type="ECO:0000313" key="4">
    <source>
        <dbReference type="Proteomes" id="UP000193588"/>
    </source>
</evidence>
<protein>
    <recommendedName>
        <fullName evidence="2">Phosphatidic acid phosphatase type 2/haloperoxidase domain-containing protein</fullName>
    </recommendedName>
</protein>
<organism evidence="3 4">
    <name type="scientific">Weissella cibaria</name>
    <dbReference type="NCBI Taxonomy" id="137591"/>
    <lineage>
        <taxon>Bacteria</taxon>
        <taxon>Bacillati</taxon>
        <taxon>Bacillota</taxon>
        <taxon>Bacilli</taxon>
        <taxon>Lactobacillales</taxon>
        <taxon>Lactobacillaceae</taxon>
        <taxon>Weissella</taxon>
    </lineage>
</organism>
<keyword evidence="1" id="KW-0812">Transmembrane</keyword>
<evidence type="ECO:0000313" key="3">
    <source>
        <dbReference type="EMBL" id="OSP89064.1"/>
    </source>
</evidence>
<sequence length="209" mass="22725">MVILNKRLTLPISGLAILLFAFFAWGVMQHATWISDIDRTGIAWIRGDFTPGKTAFLTGITLLAQPATGVTLTALFVVWAVITKRLRMGAFVGFSVVAGAGLMWIIKNIVQRPRPTANRLITEHGYSFPSGHSINAMAFYGALLVLIWLYARKQWVKGVATIVLVAVIILIPISRVYLGVHYPSDVLAGLLLGLATMLTAATIILPKKA</sequence>
<dbReference type="RefSeq" id="WP_085639305.1">
    <property type="nucleotide sequence ID" value="NZ_JARXOD010000010.1"/>
</dbReference>
<keyword evidence="1" id="KW-1133">Transmembrane helix</keyword>
<gene>
    <name evidence="3" type="ORF">B9D04_08010</name>
</gene>
<dbReference type="CDD" id="cd03392">
    <property type="entry name" value="PAP2_like_2"/>
    <property type="match status" value="1"/>
</dbReference>
<feature type="domain" description="Phosphatidic acid phosphatase type 2/haloperoxidase" evidence="2">
    <location>
        <begin position="92"/>
        <end position="201"/>
    </location>
</feature>
<feature type="transmembrane region" description="Helical" evidence="1">
    <location>
        <begin position="158"/>
        <end position="180"/>
    </location>
</feature>
<dbReference type="SUPFAM" id="SSF48317">
    <property type="entry name" value="Acid phosphatase/Vanadium-dependent haloperoxidase"/>
    <property type="match status" value="1"/>
</dbReference>
<evidence type="ECO:0000259" key="2">
    <source>
        <dbReference type="SMART" id="SM00014"/>
    </source>
</evidence>
<dbReference type="Gene3D" id="1.20.144.10">
    <property type="entry name" value="Phosphatidic acid phosphatase type 2/haloperoxidase"/>
    <property type="match status" value="2"/>
</dbReference>
<reference evidence="3 4" key="1">
    <citation type="submission" date="2017-04" db="EMBL/GenBank/DDBJ databases">
        <title>The genome sequence of Weissella cibaria isolated from wild Drosophila.</title>
        <authorList>
            <person name="Ricks N.J."/>
            <person name="Carroll C."/>
            <person name="Walters A."/>
            <person name="Newell P.D."/>
            <person name="Chaston J.M."/>
        </authorList>
    </citation>
    <scope>NUCLEOTIDE SEQUENCE [LARGE SCALE GENOMIC DNA]</scope>
    <source>
        <strain evidence="3 4">DmW_103</strain>
    </source>
</reference>
<dbReference type="AlphaFoldDB" id="A0A1X4JJU9"/>
<accession>A0A1X4JJU9</accession>
<dbReference type="InterPro" id="IPR036938">
    <property type="entry name" value="PAP2/HPO_sf"/>
</dbReference>
<feature type="transmembrane region" description="Helical" evidence="1">
    <location>
        <begin position="12"/>
        <end position="35"/>
    </location>
</feature>
<comment type="caution">
    <text evidence="3">The sequence shown here is derived from an EMBL/GenBank/DDBJ whole genome shotgun (WGS) entry which is preliminary data.</text>
</comment>
<dbReference type="InterPro" id="IPR000326">
    <property type="entry name" value="PAP2/HPO"/>
</dbReference>
<feature type="transmembrane region" description="Helical" evidence="1">
    <location>
        <begin position="55"/>
        <end position="82"/>
    </location>
</feature>
<evidence type="ECO:0000256" key="1">
    <source>
        <dbReference type="SAM" id="Phobius"/>
    </source>
</evidence>
<feature type="transmembrane region" description="Helical" evidence="1">
    <location>
        <begin position="130"/>
        <end position="151"/>
    </location>
</feature>